<accession>A0ACC6M0E7</accession>
<reference evidence="1" key="1">
    <citation type="submission" date="2023-11" db="EMBL/GenBank/DDBJ databases">
        <title>Gracilibacillus pellucida a moderately halophilic bacterium isolated from saline soil in Xinjiang province.</title>
        <authorList>
            <person name="Zhang Z."/>
            <person name="Tan F."/>
            <person name="Wang Y."/>
            <person name="Xia M."/>
        </authorList>
    </citation>
    <scope>NUCLEOTIDE SEQUENCE</scope>
    <source>
        <strain evidence="1">S3-1-1</strain>
    </source>
</reference>
<organism evidence="1 2">
    <name type="scientific">Gracilibacillus pellucidus</name>
    <dbReference type="NCBI Taxonomy" id="3095368"/>
    <lineage>
        <taxon>Bacteria</taxon>
        <taxon>Bacillati</taxon>
        <taxon>Bacillota</taxon>
        <taxon>Bacilli</taxon>
        <taxon>Bacillales</taxon>
        <taxon>Bacillaceae</taxon>
        <taxon>Gracilibacillus</taxon>
    </lineage>
</organism>
<dbReference type="Proteomes" id="UP001277972">
    <property type="component" value="Unassembled WGS sequence"/>
</dbReference>
<gene>
    <name evidence="1" type="ORF">SH601_00285</name>
</gene>
<evidence type="ECO:0000313" key="2">
    <source>
        <dbReference type="Proteomes" id="UP001277972"/>
    </source>
</evidence>
<dbReference type="EMBL" id="JAWZSR010000001">
    <property type="protein sequence ID" value="MDX8044410.1"/>
    <property type="molecule type" value="Genomic_DNA"/>
</dbReference>
<proteinExistence type="predicted"/>
<protein>
    <submittedName>
        <fullName evidence="1">Uncharacterized protein</fullName>
    </submittedName>
</protein>
<name>A0ACC6M0E7_9BACI</name>
<comment type="caution">
    <text evidence="1">The sequence shown here is derived from an EMBL/GenBank/DDBJ whole genome shotgun (WGS) entry which is preliminary data.</text>
</comment>
<sequence>MVKIENMTEDGGYIINVQPRLKSVYMNVRGRFTPELADQFHIDYQKQIGSISTFSYVLEIDCREIKTVNPQLNQKLACSFELFKRSGFKKIDFQLSEQSIIKPLIDETAKQVALPNYQLTIR</sequence>
<evidence type="ECO:0000313" key="1">
    <source>
        <dbReference type="EMBL" id="MDX8044410.1"/>
    </source>
</evidence>
<keyword evidence="2" id="KW-1185">Reference proteome</keyword>